<evidence type="ECO:0000313" key="2">
    <source>
        <dbReference type="Proteomes" id="UP000054485"/>
    </source>
</evidence>
<dbReference type="STRING" id="930992.A0A0C9ZU31"/>
<organism evidence="1 2">
    <name type="scientific">Suillus luteus UH-Slu-Lm8-n1</name>
    <dbReference type="NCBI Taxonomy" id="930992"/>
    <lineage>
        <taxon>Eukaryota</taxon>
        <taxon>Fungi</taxon>
        <taxon>Dikarya</taxon>
        <taxon>Basidiomycota</taxon>
        <taxon>Agaricomycotina</taxon>
        <taxon>Agaricomycetes</taxon>
        <taxon>Agaricomycetidae</taxon>
        <taxon>Boletales</taxon>
        <taxon>Suillineae</taxon>
        <taxon>Suillaceae</taxon>
        <taxon>Suillus</taxon>
    </lineage>
</organism>
<protein>
    <submittedName>
        <fullName evidence="1">Uncharacterized protein</fullName>
    </submittedName>
</protein>
<dbReference type="OrthoDB" id="3202009at2759"/>
<proteinExistence type="predicted"/>
<reference evidence="2" key="2">
    <citation type="submission" date="2015-01" db="EMBL/GenBank/DDBJ databases">
        <title>Evolutionary Origins and Diversification of the Mycorrhizal Mutualists.</title>
        <authorList>
            <consortium name="DOE Joint Genome Institute"/>
            <consortium name="Mycorrhizal Genomics Consortium"/>
            <person name="Kohler A."/>
            <person name="Kuo A."/>
            <person name="Nagy L.G."/>
            <person name="Floudas D."/>
            <person name="Copeland A."/>
            <person name="Barry K.W."/>
            <person name="Cichocki N."/>
            <person name="Veneault-Fourrey C."/>
            <person name="LaButti K."/>
            <person name="Lindquist E.A."/>
            <person name="Lipzen A."/>
            <person name="Lundell T."/>
            <person name="Morin E."/>
            <person name="Murat C."/>
            <person name="Riley R."/>
            <person name="Ohm R."/>
            <person name="Sun H."/>
            <person name="Tunlid A."/>
            <person name="Henrissat B."/>
            <person name="Grigoriev I.V."/>
            <person name="Hibbett D.S."/>
            <person name="Martin F."/>
        </authorList>
    </citation>
    <scope>NUCLEOTIDE SEQUENCE [LARGE SCALE GENOMIC DNA]</scope>
    <source>
        <strain evidence="2">UH-Slu-Lm8-n1</strain>
    </source>
</reference>
<keyword evidence="2" id="KW-1185">Reference proteome</keyword>
<dbReference type="HOGENOM" id="CLU_003921_8_2_1"/>
<reference evidence="1 2" key="1">
    <citation type="submission" date="2014-04" db="EMBL/GenBank/DDBJ databases">
        <authorList>
            <consortium name="DOE Joint Genome Institute"/>
            <person name="Kuo A."/>
            <person name="Ruytinx J."/>
            <person name="Rineau F."/>
            <person name="Colpaert J."/>
            <person name="Kohler A."/>
            <person name="Nagy L.G."/>
            <person name="Floudas D."/>
            <person name="Copeland A."/>
            <person name="Barry K.W."/>
            <person name="Cichocki N."/>
            <person name="Veneault-Fourrey C."/>
            <person name="LaButti K."/>
            <person name="Lindquist E.A."/>
            <person name="Lipzen A."/>
            <person name="Lundell T."/>
            <person name="Morin E."/>
            <person name="Murat C."/>
            <person name="Sun H."/>
            <person name="Tunlid A."/>
            <person name="Henrissat B."/>
            <person name="Grigoriev I.V."/>
            <person name="Hibbett D.S."/>
            <person name="Martin F."/>
            <person name="Nordberg H.P."/>
            <person name="Cantor M.N."/>
            <person name="Hua S.X."/>
        </authorList>
    </citation>
    <scope>NUCLEOTIDE SEQUENCE [LARGE SCALE GENOMIC DNA]</scope>
    <source>
        <strain evidence="1 2">UH-Slu-Lm8-n1</strain>
    </source>
</reference>
<evidence type="ECO:0000313" key="1">
    <source>
        <dbReference type="EMBL" id="KIK32851.1"/>
    </source>
</evidence>
<dbReference type="InParanoid" id="A0A0C9ZU31"/>
<dbReference type="AlphaFoldDB" id="A0A0C9ZU31"/>
<dbReference type="Proteomes" id="UP000054485">
    <property type="component" value="Unassembled WGS sequence"/>
</dbReference>
<gene>
    <name evidence="1" type="ORF">CY34DRAFT_100650</name>
</gene>
<dbReference type="EMBL" id="KN836095">
    <property type="protein sequence ID" value="KIK32851.1"/>
    <property type="molecule type" value="Genomic_DNA"/>
</dbReference>
<accession>A0A0C9ZU31</accession>
<name>A0A0C9ZU31_9AGAM</name>
<sequence length="123" mass="13647">MPARVWQSLGSIPLRPDYKLTMESVNTSTNEMLSVVENMPLDFGTGEMLFQVQIVETANFNVLLGRPFYTLTSCKTEDTPSGEQDITLIDPNTGKMIRIPTKPWIKKCPGCAKCAEDEAAKGF</sequence>